<dbReference type="Proteomes" id="UP000308549">
    <property type="component" value="Unassembled WGS sequence"/>
</dbReference>
<evidence type="ECO:0000313" key="2">
    <source>
        <dbReference type="EMBL" id="TKA31635.1"/>
    </source>
</evidence>
<sequence length="340" mass="39760">MQPGLNPLRTSPGMTTLIASDPSGSAKFTYSPFLIDLIPEEMRNKDPDKLQSIDRRVLEHAKQSLGPHPPTTPGGSFIKLYKSGFAEFTYPPDGIHVGVAKFLENGGDEEDPRLYPTRPRWQQEDLEERYNNLSLHRATPPWKANRAPPPWKVNAEHRVLDRTRPSLGGQSNHSAFQLRNHQPSVYNQHSVYNQPQPFAYNQRFAYNQPQLPNHPPNFYNQPQLPNHQPNVYNQLPFYNQHQLPNHQPNVHNQTSVYNQHQSWNYGPRHYPTPRPLRQWHRRRSTHWQTERSRNRQMNRPWERNRTGQFDSTYFSDTPVKDEDISVKDEDVSIKVEDTSD</sequence>
<comment type="caution">
    <text evidence="2">The sequence shown here is derived from an EMBL/GenBank/DDBJ whole genome shotgun (WGS) entry which is preliminary data.</text>
</comment>
<accession>A0A4U0UBJ8</accession>
<proteinExistence type="predicted"/>
<feature type="region of interest" description="Disordered" evidence="1">
    <location>
        <begin position="279"/>
        <end position="340"/>
    </location>
</feature>
<evidence type="ECO:0000313" key="3">
    <source>
        <dbReference type="Proteomes" id="UP000308549"/>
    </source>
</evidence>
<organism evidence="2 3">
    <name type="scientific">Salinomyces thailandicus</name>
    <dbReference type="NCBI Taxonomy" id="706561"/>
    <lineage>
        <taxon>Eukaryota</taxon>
        <taxon>Fungi</taxon>
        <taxon>Dikarya</taxon>
        <taxon>Ascomycota</taxon>
        <taxon>Pezizomycotina</taxon>
        <taxon>Dothideomycetes</taxon>
        <taxon>Dothideomycetidae</taxon>
        <taxon>Mycosphaerellales</taxon>
        <taxon>Teratosphaeriaceae</taxon>
        <taxon>Salinomyces</taxon>
    </lineage>
</organism>
<dbReference type="EMBL" id="NAJL01000007">
    <property type="protein sequence ID" value="TKA31635.1"/>
    <property type="molecule type" value="Genomic_DNA"/>
</dbReference>
<keyword evidence="3" id="KW-1185">Reference proteome</keyword>
<feature type="compositionally biased region" description="Basic and acidic residues" evidence="1">
    <location>
        <begin position="318"/>
        <end position="340"/>
    </location>
</feature>
<name>A0A4U0UBJ8_9PEZI</name>
<gene>
    <name evidence="2" type="ORF">B0A50_01712</name>
</gene>
<feature type="compositionally biased region" description="Polar residues" evidence="1">
    <location>
        <begin position="306"/>
        <end position="315"/>
    </location>
</feature>
<dbReference type="AlphaFoldDB" id="A0A4U0UBJ8"/>
<protein>
    <submittedName>
        <fullName evidence="2">Uncharacterized protein</fullName>
    </submittedName>
</protein>
<reference evidence="2 3" key="1">
    <citation type="submission" date="2017-03" db="EMBL/GenBank/DDBJ databases">
        <title>Genomes of endolithic fungi from Antarctica.</title>
        <authorList>
            <person name="Coleine C."/>
            <person name="Masonjones S."/>
            <person name="Stajich J.E."/>
        </authorList>
    </citation>
    <scope>NUCLEOTIDE SEQUENCE [LARGE SCALE GENOMIC DNA]</scope>
    <source>
        <strain evidence="2 3">CCFEE 6315</strain>
    </source>
</reference>
<evidence type="ECO:0000256" key="1">
    <source>
        <dbReference type="SAM" id="MobiDB-lite"/>
    </source>
</evidence>